<reference evidence="1 2" key="2">
    <citation type="submission" date="2010-03" db="EMBL/GenBank/DDBJ databases">
        <authorList>
            <person name="Pajon A."/>
        </authorList>
    </citation>
    <scope>NUCLEOTIDE SEQUENCE [LARGE SCALE GENOMIC DNA]</scope>
    <source>
        <strain evidence="1 2">T2-87</strain>
    </source>
</reference>
<dbReference type="Proteomes" id="UP000008801">
    <property type="component" value="Chromosome"/>
</dbReference>
<name>D4JEI3_9FIRM</name>
<evidence type="ECO:0000313" key="2">
    <source>
        <dbReference type="Proteomes" id="UP000008801"/>
    </source>
</evidence>
<accession>D4JEI3</accession>
<reference evidence="1 2" key="1">
    <citation type="submission" date="2010-03" db="EMBL/GenBank/DDBJ databases">
        <title>The genome sequence of Eubacterium cylindroides T2-87.</title>
        <authorList>
            <consortium name="metaHIT consortium -- http://www.metahit.eu/"/>
            <person name="Pajon A."/>
            <person name="Turner K."/>
            <person name="Parkhill J."/>
            <person name="Duncan S."/>
            <person name="Flint H."/>
        </authorList>
    </citation>
    <scope>NUCLEOTIDE SEQUENCE [LARGE SCALE GENOMIC DNA]</scope>
    <source>
        <strain evidence="1 2">T2-87</strain>
    </source>
</reference>
<dbReference type="KEGG" id="euc:EC1_10850"/>
<dbReference type="EMBL" id="FP929041">
    <property type="protein sequence ID" value="CBK88605.1"/>
    <property type="molecule type" value="Genomic_DNA"/>
</dbReference>
<evidence type="ECO:0008006" key="3">
    <source>
        <dbReference type="Google" id="ProtNLM"/>
    </source>
</evidence>
<dbReference type="STRING" id="717960.EC1_10850"/>
<organism evidence="1 2">
    <name type="scientific">Faecalitalea cylindroides T2-87</name>
    <dbReference type="NCBI Taxonomy" id="717960"/>
    <lineage>
        <taxon>Bacteria</taxon>
        <taxon>Bacillati</taxon>
        <taxon>Bacillota</taxon>
        <taxon>Erysipelotrichia</taxon>
        <taxon>Erysipelotrichales</taxon>
        <taxon>Erysipelotrichaceae</taxon>
        <taxon>Faecalitalea</taxon>
    </lineage>
</organism>
<evidence type="ECO:0000313" key="1">
    <source>
        <dbReference type="EMBL" id="CBK88605.1"/>
    </source>
</evidence>
<gene>
    <name evidence="1" type="ORF">EC1_10850</name>
</gene>
<proteinExistence type="predicted"/>
<sequence length="43" mass="4920">MDKYTPEQARRLRGISQAKMASLLGMSENTYIIYKISCLGSFF</sequence>
<dbReference type="HOGENOM" id="CLU_3233847_0_0_9"/>
<dbReference type="AlphaFoldDB" id="D4JEI3"/>
<protein>
    <recommendedName>
        <fullName evidence="3">Helix-turn-helix</fullName>
    </recommendedName>
</protein>